<dbReference type="Pfam" id="PF00625">
    <property type="entry name" value="Guanylate_kin"/>
    <property type="match status" value="1"/>
</dbReference>
<dbReference type="InterPro" id="IPR046937">
    <property type="entry name" value="CAB1-4_N_A-dom"/>
</dbReference>
<comment type="similarity">
    <text evidence="1">Belongs to the calcium channel beta subunit family.</text>
</comment>
<dbReference type="Gene3D" id="3.40.50.300">
    <property type="entry name" value="P-loop containing nucleotide triphosphate hydrolases"/>
    <property type="match status" value="1"/>
</dbReference>
<keyword evidence="3" id="KW-0597">Phosphoprotein</keyword>
<dbReference type="Pfam" id="PF12052">
    <property type="entry name" value="VGCC_beta4Aa_N"/>
    <property type="match status" value="1"/>
</dbReference>
<reference evidence="7" key="1">
    <citation type="submission" date="2025-05" db="UniProtKB">
        <authorList>
            <consortium name="RefSeq"/>
        </authorList>
    </citation>
    <scope>NUCLEOTIDE SEQUENCE [LARGE SCALE GENOMIC DNA]</scope>
</reference>
<dbReference type="PANTHER" id="PTHR11824">
    <property type="entry name" value="VOLTAGE-DEPENDENT CALCIUM CHANNEL BETA SUBUNIT"/>
    <property type="match status" value="1"/>
</dbReference>
<dbReference type="SUPFAM" id="SSF52540">
    <property type="entry name" value="P-loop containing nucleoside triphosphate hydrolases"/>
    <property type="match status" value="1"/>
</dbReference>
<feature type="compositionally biased region" description="Basic residues" evidence="5">
    <location>
        <begin position="1"/>
        <end position="24"/>
    </location>
</feature>
<feature type="region of interest" description="Disordered" evidence="5">
    <location>
        <begin position="1"/>
        <end position="59"/>
    </location>
</feature>
<feature type="region of interest" description="Disordered" evidence="5">
    <location>
        <begin position="528"/>
        <end position="569"/>
    </location>
</feature>
<dbReference type="InterPro" id="IPR027417">
    <property type="entry name" value="P-loop_NTPase"/>
</dbReference>
<gene>
    <name evidence="8" type="primary">Ca-beta</name>
</gene>
<dbReference type="InterPro" id="IPR036028">
    <property type="entry name" value="SH3-like_dom_sf"/>
</dbReference>
<evidence type="ECO:0000256" key="3">
    <source>
        <dbReference type="ARBA" id="ARBA00022553"/>
    </source>
</evidence>
<proteinExistence type="inferred from homology"/>
<dbReference type="InterPro" id="IPR000584">
    <property type="entry name" value="VDCC_L_bsu"/>
</dbReference>
<feature type="region of interest" description="Disordered" evidence="5">
    <location>
        <begin position="596"/>
        <end position="677"/>
    </location>
</feature>
<dbReference type="SUPFAM" id="SSF50044">
    <property type="entry name" value="SH3-domain"/>
    <property type="match status" value="1"/>
</dbReference>
<name>A0AB39ZNT4_DROSZ</name>
<evidence type="ECO:0000259" key="6">
    <source>
        <dbReference type="PROSITE" id="PS50002"/>
    </source>
</evidence>
<dbReference type="CDD" id="cd11863">
    <property type="entry name" value="SH3_CACNB"/>
    <property type="match status" value="1"/>
</dbReference>
<dbReference type="AlphaFoldDB" id="A0AB39ZNT4"/>
<dbReference type="Gene3D" id="2.30.30.40">
    <property type="entry name" value="SH3 Domains"/>
    <property type="match status" value="1"/>
</dbReference>
<feature type="compositionally biased region" description="Polar residues" evidence="5">
    <location>
        <begin position="534"/>
        <end position="548"/>
    </location>
</feature>
<feature type="region of interest" description="Disordered" evidence="5">
    <location>
        <begin position="422"/>
        <end position="482"/>
    </location>
</feature>
<feature type="domain" description="SH3" evidence="6">
    <location>
        <begin position="66"/>
        <end position="135"/>
    </location>
</feature>
<evidence type="ECO:0000256" key="1">
    <source>
        <dbReference type="ARBA" id="ARBA00010836"/>
    </source>
</evidence>
<feature type="compositionally biased region" description="Basic and acidic residues" evidence="5">
    <location>
        <begin position="45"/>
        <end position="54"/>
    </location>
</feature>
<evidence type="ECO:0000313" key="7">
    <source>
        <dbReference type="Proteomes" id="UP001652628"/>
    </source>
</evidence>
<dbReference type="InterPro" id="IPR001452">
    <property type="entry name" value="SH3_domain"/>
</dbReference>
<dbReference type="InterPro" id="IPR008145">
    <property type="entry name" value="GK/Ca_channel_bsu"/>
</dbReference>
<evidence type="ECO:0000256" key="5">
    <source>
        <dbReference type="SAM" id="MobiDB-lite"/>
    </source>
</evidence>
<sequence length="677" mass="77330">MKKLHLGAKHKGKSYKPFRNKNRRGSADSNYSQPSSDLSLDEEKESLRREKERQALSQLDKARSKPVAFAVRTNVAYDGAIDDDSPVQGGAVSFEIREFLHIKEKYDNNWWIGRLVKEGCDVGFIPSPAKLDNIRMQNQTRPSRLYGTKGSSSGNLGAGGQAGAEPSRGSTPPTPDPYSTTPRKKKTDSMGPGRHGKTPVASANKEKRKPFFKKQETASPYDVVPSMRPVVLVGPSLKGYEVTDMMQKALFDFLKHRFEGRIIITRVMADISLAKRSIMNNPSKRAIMERSSSRSDCLGKVQEEIERIFELARSLQLVVLDCDTINHPSQLAKTSLAPTIVYLKISSSKVLQRLIKSRGKSQAKNLSVQMVAAEKLAQCPPDMFDVILDENQLEDACEHIAEYLETYWKATHPDIRAVPPIARPLPQEASPSADPARLGPTPPVDGEEFIDEQDQDPRMGNSGGEREGSRERDRDSRERERERERERDYWDREFNRDRSSKDRERDLEWERERAREWERERERDWDREFDWDQGGTSYQHSRRQPTSGRHQERGGGVGGGYERDRERERYERRERDLMHYDLNSDELLDERNFEYPAMRSGPSGASHHGHLSRGGRLLDDPEFEREEAQLRMSSSRYGPSTRIDDPRDLPRGATVVDRDEYSPHRGGGSSRRMLNAM</sequence>
<reference evidence="8" key="2">
    <citation type="submission" date="2025-08" db="UniProtKB">
        <authorList>
            <consortium name="RefSeq"/>
        </authorList>
    </citation>
    <scope>IDENTIFICATION</scope>
</reference>
<dbReference type="Proteomes" id="UP001652628">
    <property type="component" value="Chromosome 2L"/>
</dbReference>
<dbReference type="PRINTS" id="PR01626">
    <property type="entry name" value="LCACHANNELB"/>
</dbReference>
<dbReference type="GeneID" id="108016339"/>
<dbReference type="PROSITE" id="PS50002">
    <property type="entry name" value="SH3"/>
    <property type="match status" value="1"/>
</dbReference>
<dbReference type="RefSeq" id="XP_016938505.3">
    <property type="nucleotide sequence ID" value="XM_017083016.4"/>
</dbReference>
<dbReference type="GO" id="GO:0005245">
    <property type="term" value="F:voltage-gated calcium channel activity"/>
    <property type="evidence" value="ECO:0007669"/>
    <property type="project" value="InterPro"/>
</dbReference>
<dbReference type="GO" id="GO:0005891">
    <property type="term" value="C:voltage-gated calcium channel complex"/>
    <property type="evidence" value="ECO:0007669"/>
    <property type="project" value="InterPro"/>
</dbReference>
<evidence type="ECO:0000256" key="2">
    <source>
        <dbReference type="ARBA" id="ARBA00022443"/>
    </source>
</evidence>
<feature type="region of interest" description="Disordered" evidence="5">
    <location>
        <begin position="133"/>
        <end position="217"/>
    </location>
</feature>
<dbReference type="SMART" id="SM00072">
    <property type="entry name" value="GuKc"/>
    <property type="match status" value="1"/>
</dbReference>
<keyword evidence="7" id="KW-1185">Reference proteome</keyword>
<feature type="compositionally biased region" description="Acidic residues" evidence="5">
    <location>
        <begin position="445"/>
        <end position="454"/>
    </location>
</feature>
<organism evidence="7 8">
    <name type="scientific">Drosophila suzukii</name>
    <name type="common">Spotted-wing drosophila fruit fly</name>
    <dbReference type="NCBI Taxonomy" id="28584"/>
    <lineage>
        <taxon>Eukaryota</taxon>
        <taxon>Metazoa</taxon>
        <taxon>Ecdysozoa</taxon>
        <taxon>Arthropoda</taxon>
        <taxon>Hexapoda</taxon>
        <taxon>Insecta</taxon>
        <taxon>Pterygota</taxon>
        <taxon>Neoptera</taxon>
        <taxon>Endopterygota</taxon>
        <taxon>Diptera</taxon>
        <taxon>Brachycera</taxon>
        <taxon>Muscomorpha</taxon>
        <taxon>Ephydroidea</taxon>
        <taxon>Drosophilidae</taxon>
        <taxon>Drosophila</taxon>
        <taxon>Sophophora</taxon>
    </lineage>
</organism>
<accession>A0AB39ZNT4</accession>
<keyword evidence="2 4" id="KW-0728">SH3 domain</keyword>
<protein>
    <submittedName>
        <fullName evidence="8">Voltage-dependent L-type calcium channel subunit beta-3 isoform X7</fullName>
    </submittedName>
</protein>
<evidence type="ECO:0000313" key="8">
    <source>
        <dbReference type="RefSeq" id="XP_016938505.3"/>
    </source>
</evidence>
<feature type="compositionally biased region" description="Basic and acidic residues" evidence="5">
    <location>
        <begin position="642"/>
        <end position="663"/>
    </location>
</feature>
<feature type="compositionally biased region" description="Basic and acidic residues" evidence="5">
    <location>
        <begin position="464"/>
        <end position="482"/>
    </location>
</feature>
<evidence type="ECO:0000256" key="4">
    <source>
        <dbReference type="PROSITE-ProRule" id="PRU00192"/>
    </source>
</evidence>